<dbReference type="AlphaFoldDB" id="A0A965ZFC9"/>
<evidence type="ECO:0000313" key="3">
    <source>
        <dbReference type="EMBL" id="NCD69072.1"/>
    </source>
</evidence>
<protein>
    <submittedName>
        <fullName evidence="3">DUF3857 domain-containing protein</fullName>
    </submittedName>
</protein>
<keyword evidence="1" id="KW-0732">Signal</keyword>
<feature type="domain" description="DUF3857" evidence="2">
    <location>
        <begin position="64"/>
        <end position="200"/>
    </location>
</feature>
<dbReference type="Pfam" id="PF12969">
    <property type="entry name" value="DUF3857"/>
    <property type="match status" value="1"/>
</dbReference>
<feature type="signal peptide" evidence="1">
    <location>
        <begin position="1"/>
        <end position="20"/>
    </location>
</feature>
<name>A0A965ZFC9_9SPHI</name>
<evidence type="ECO:0000256" key="1">
    <source>
        <dbReference type="SAM" id="SignalP"/>
    </source>
</evidence>
<dbReference type="Gene3D" id="2.60.120.1130">
    <property type="match status" value="1"/>
</dbReference>
<dbReference type="EMBL" id="WWEO01000040">
    <property type="protein sequence ID" value="NCD69072.1"/>
    <property type="molecule type" value="Genomic_DNA"/>
</dbReference>
<dbReference type="Proteomes" id="UP000638732">
    <property type="component" value="Unassembled WGS sequence"/>
</dbReference>
<feature type="chain" id="PRO_5036855684" evidence="1">
    <location>
        <begin position="21"/>
        <end position="658"/>
    </location>
</feature>
<comment type="caution">
    <text evidence="3">The sequence shown here is derived from an EMBL/GenBank/DDBJ whole genome shotgun (WGS) entry which is preliminary data.</text>
</comment>
<sequence length="658" mass="75564">MKRPLFLSLLLLFTCYQSFAQDFEFGKFTDQEIQMKKYDKDTSAHALVLNEFGKAYINTNDNLRLVFEHHVKVKIFDSQAFKSEGDVVITLHRDDSNTYETIRDVEAVTTYTDENGILRQSQLEQSKIFKTNENKYTDLAKFSMPNLRPGCIIEYRYTTESPFLFNFHTWEFQSDIPKIHSEYRADIPAVFQYNVSLRGALKLTNSHSELDRECFSYAGTRCDCSRLTYIMDNVPAFVEEEYMTAAKNFISAMYFELSEYINFNNGTKVKVTKEWHDVDQSLKSNEYFGSQIKRSGLMKDRIKDVIAGKTDELAKAQAIYEFIQKTMKWNQFYGKYSDDGIRKALDQHTGSIGDINLALIAALKAADLNTEAVLLSTREHGSVNRLFPVESDFNYVIAKVNIGDKSYLLDASDQLLAFGMLPLRCINDQGRVLSFEKESYWMDIVEPQKESKIASLNLILQPDGKLKGTFKQFSAGYAGYLKRKEIKKFNSIDEYVENLDEKFPKIKILKSEIQNVDSLNSTILESYEVEIDAYKNLDHAKLTLNPFVFGHTNENPFKLMDRSYPIDMGMPSISRFTVTVHMPGNFIVESGTKDLAIALPNKGGSLMTEFANDTESFTFSEALQFAKPVYSVAEYPYLKEFYNKIIQAESSEILFTKK</sequence>
<evidence type="ECO:0000313" key="4">
    <source>
        <dbReference type="Proteomes" id="UP000638732"/>
    </source>
</evidence>
<reference evidence="3" key="2">
    <citation type="submission" date="2020-10" db="EMBL/GenBank/DDBJ databases">
        <title>Mucilaginibacter sp. nov., isolated from soil.</title>
        <authorList>
            <person name="Jeon C.O."/>
        </authorList>
    </citation>
    <scope>NUCLEOTIDE SEQUENCE</scope>
    <source>
        <strain evidence="3">R11</strain>
    </source>
</reference>
<proteinExistence type="predicted"/>
<dbReference type="Gene3D" id="3.10.620.30">
    <property type="match status" value="1"/>
</dbReference>
<evidence type="ECO:0000259" key="2">
    <source>
        <dbReference type="Pfam" id="PF12969"/>
    </source>
</evidence>
<gene>
    <name evidence="3" type="ORF">GSY63_06865</name>
</gene>
<accession>A0A965ZFC9</accession>
<keyword evidence="4" id="KW-1185">Reference proteome</keyword>
<dbReference type="InterPro" id="IPR024618">
    <property type="entry name" value="DUF3857"/>
</dbReference>
<dbReference type="Gene3D" id="2.60.40.3140">
    <property type="match status" value="1"/>
</dbReference>
<reference evidence="3" key="1">
    <citation type="submission" date="2020-01" db="EMBL/GenBank/DDBJ databases">
        <authorList>
            <person name="Seo Y.L."/>
        </authorList>
    </citation>
    <scope>NUCLEOTIDE SEQUENCE</scope>
    <source>
        <strain evidence="3">R11</strain>
    </source>
</reference>
<organism evidence="3 4">
    <name type="scientific">Mucilaginibacter agri</name>
    <dbReference type="NCBI Taxonomy" id="2695265"/>
    <lineage>
        <taxon>Bacteria</taxon>
        <taxon>Pseudomonadati</taxon>
        <taxon>Bacteroidota</taxon>
        <taxon>Sphingobacteriia</taxon>
        <taxon>Sphingobacteriales</taxon>
        <taxon>Sphingobacteriaceae</taxon>
        <taxon>Mucilaginibacter</taxon>
    </lineage>
</organism>